<dbReference type="SUPFAM" id="SSF54495">
    <property type="entry name" value="UBC-like"/>
    <property type="match status" value="1"/>
</dbReference>
<dbReference type="PANTHER" id="PTHR15955:SF8">
    <property type="entry name" value="RWD DOMAIN-CONTAINING PROTEIN 2B-RELATED"/>
    <property type="match status" value="1"/>
</dbReference>
<dbReference type="InterPro" id="IPR010541">
    <property type="entry name" value="Prp3_C"/>
</dbReference>
<dbReference type="PROSITE" id="PS50908">
    <property type="entry name" value="RWD"/>
    <property type="match status" value="1"/>
</dbReference>
<comment type="caution">
    <text evidence="2">The sequence shown here is derived from an EMBL/GenBank/DDBJ whole genome shotgun (WGS) entry which is preliminary data.</text>
</comment>
<evidence type="ECO:0000313" key="2">
    <source>
        <dbReference type="EMBL" id="GMS87509.1"/>
    </source>
</evidence>
<organism evidence="2 3">
    <name type="scientific">Pristionchus entomophagus</name>
    <dbReference type="NCBI Taxonomy" id="358040"/>
    <lineage>
        <taxon>Eukaryota</taxon>
        <taxon>Metazoa</taxon>
        <taxon>Ecdysozoa</taxon>
        <taxon>Nematoda</taxon>
        <taxon>Chromadorea</taxon>
        <taxon>Rhabditida</taxon>
        <taxon>Rhabditina</taxon>
        <taxon>Diplogasteromorpha</taxon>
        <taxon>Diplogasteroidea</taxon>
        <taxon>Neodiplogasteridae</taxon>
        <taxon>Pristionchus</taxon>
    </lineage>
</organism>
<dbReference type="InterPro" id="IPR059181">
    <property type="entry name" value="RWDD2A-B_C"/>
</dbReference>
<dbReference type="InterPro" id="IPR017359">
    <property type="entry name" value="Phi-like"/>
</dbReference>
<dbReference type="Gene3D" id="3.10.110.10">
    <property type="entry name" value="Ubiquitin Conjugating Enzyme"/>
    <property type="match status" value="1"/>
</dbReference>
<dbReference type="Pfam" id="PF05773">
    <property type="entry name" value="RWD"/>
    <property type="match status" value="1"/>
</dbReference>
<feature type="non-terminal residue" evidence="2">
    <location>
        <position position="1"/>
    </location>
</feature>
<protein>
    <recommendedName>
        <fullName evidence="1">RWD domain-containing protein</fullName>
    </recommendedName>
</protein>
<dbReference type="Proteomes" id="UP001432027">
    <property type="component" value="Unassembled WGS sequence"/>
</dbReference>
<dbReference type="InterPro" id="IPR016135">
    <property type="entry name" value="UBQ-conjugating_enzyme/RWD"/>
</dbReference>
<keyword evidence="3" id="KW-1185">Reference proteome</keyword>
<proteinExistence type="predicted"/>
<dbReference type="InterPro" id="IPR006575">
    <property type="entry name" value="RWD_dom"/>
</dbReference>
<dbReference type="AlphaFoldDB" id="A0AAV5T1P4"/>
<gene>
    <name evidence="2" type="ORF">PENTCL1PPCAC_9684</name>
</gene>
<name>A0AAV5T1P4_9BILA</name>
<sequence>RMTDQTQAAIEEQYNELVLMSAMYERDLELFFSGELDIDVPPPRNYSVKLEISGTIVELFVTIPALYPLLQHPEIRLSADSEQFEVTELNAHLRAWLCKQELGYPMISQLIEEVREVLYSFPSRRRASDGAGSTGSGDTVKSEYDDKLARYWIFSHHMYSQAKRHEVVKHAKVAGLCGFSTPGKPAVIVVEGDARLVHGYWSYIRTMSWHKITLMEEEFAPASNPNFLRFSGFKEMCFEGGGVNHNKVDTSEVRKLLEEHDLSDHFQNLYSI</sequence>
<dbReference type="PIRSF" id="PIRSF038021">
    <property type="entry name" value="UCP038021_RWDD2"/>
    <property type="match status" value="1"/>
</dbReference>
<evidence type="ECO:0000259" key="1">
    <source>
        <dbReference type="PROSITE" id="PS50908"/>
    </source>
</evidence>
<dbReference type="PANTHER" id="PTHR15955">
    <property type="entry name" value="RWD DOMAIN CONTAINING PROTEIN 2"/>
    <property type="match status" value="1"/>
</dbReference>
<dbReference type="EMBL" id="BTSX01000003">
    <property type="protein sequence ID" value="GMS87509.1"/>
    <property type="molecule type" value="Genomic_DNA"/>
</dbReference>
<dbReference type="Pfam" id="PF06544">
    <property type="entry name" value="Prp3_C"/>
    <property type="match status" value="1"/>
</dbReference>
<reference evidence="2" key="1">
    <citation type="submission" date="2023-10" db="EMBL/GenBank/DDBJ databases">
        <title>Genome assembly of Pristionchus species.</title>
        <authorList>
            <person name="Yoshida K."/>
            <person name="Sommer R.J."/>
        </authorList>
    </citation>
    <scope>NUCLEOTIDE SEQUENCE</scope>
    <source>
        <strain evidence="2">RS0144</strain>
    </source>
</reference>
<dbReference type="CDD" id="cd24163">
    <property type="entry name" value="RWDD2_C"/>
    <property type="match status" value="1"/>
</dbReference>
<accession>A0AAV5T1P4</accession>
<feature type="domain" description="RWD" evidence="1">
    <location>
        <begin position="15"/>
        <end position="121"/>
    </location>
</feature>
<evidence type="ECO:0000313" key="3">
    <source>
        <dbReference type="Proteomes" id="UP001432027"/>
    </source>
</evidence>